<name>A0A249PET0_9HYPH</name>
<organism evidence="7 8">
    <name type="scientific">Sinorhizobium sojae CCBAU 05684</name>
    <dbReference type="NCBI Taxonomy" id="716928"/>
    <lineage>
        <taxon>Bacteria</taxon>
        <taxon>Pseudomonadati</taxon>
        <taxon>Pseudomonadota</taxon>
        <taxon>Alphaproteobacteria</taxon>
        <taxon>Hyphomicrobiales</taxon>
        <taxon>Rhizobiaceae</taxon>
        <taxon>Sinorhizobium/Ensifer group</taxon>
        <taxon>Sinorhizobium</taxon>
    </lineage>
</organism>
<dbReference type="InterPro" id="IPR019756">
    <property type="entry name" value="Pept_S26A_signal_pept_1_Ser-AS"/>
</dbReference>
<dbReference type="CDD" id="cd00093">
    <property type="entry name" value="HTH_XRE"/>
    <property type="match status" value="1"/>
</dbReference>
<evidence type="ECO:0000256" key="4">
    <source>
        <dbReference type="ARBA" id="ARBA00023125"/>
    </source>
</evidence>
<dbReference type="GO" id="GO:0004252">
    <property type="term" value="F:serine-type endopeptidase activity"/>
    <property type="evidence" value="ECO:0007669"/>
    <property type="project" value="InterPro"/>
</dbReference>
<dbReference type="GO" id="GO:0016020">
    <property type="term" value="C:membrane"/>
    <property type="evidence" value="ECO:0007669"/>
    <property type="project" value="InterPro"/>
</dbReference>
<evidence type="ECO:0000259" key="6">
    <source>
        <dbReference type="PROSITE" id="PS50943"/>
    </source>
</evidence>
<evidence type="ECO:0000256" key="5">
    <source>
        <dbReference type="ARBA" id="ARBA00023163"/>
    </source>
</evidence>
<dbReference type="CDD" id="cd06529">
    <property type="entry name" value="S24_LexA-like"/>
    <property type="match status" value="1"/>
</dbReference>
<dbReference type="SMART" id="SM00530">
    <property type="entry name" value="HTH_XRE"/>
    <property type="match status" value="1"/>
</dbReference>
<evidence type="ECO:0000256" key="2">
    <source>
        <dbReference type="ARBA" id="ARBA00022801"/>
    </source>
</evidence>
<evidence type="ECO:0000256" key="3">
    <source>
        <dbReference type="ARBA" id="ARBA00023015"/>
    </source>
</evidence>
<dbReference type="Gene3D" id="1.10.260.40">
    <property type="entry name" value="lambda repressor-like DNA-binding domains"/>
    <property type="match status" value="1"/>
</dbReference>
<reference evidence="7 8" key="1">
    <citation type="submission" date="2017-08" db="EMBL/GenBank/DDBJ databases">
        <title>Multipartite genome sequences of Sinorhizobium species nodulating soybeans.</title>
        <authorList>
            <person name="Tian C.F."/>
        </authorList>
    </citation>
    <scope>NUCLEOTIDE SEQUENCE [LARGE SCALE GENOMIC DNA]</scope>
    <source>
        <strain evidence="7 8">CCBAU 05684</strain>
    </source>
</reference>
<dbReference type="Pfam" id="PF01381">
    <property type="entry name" value="HTH_3"/>
    <property type="match status" value="1"/>
</dbReference>
<dbReference type="InterPro" id="IPR036286">
    <property type="entry name" value="LexA/Signal_pep-like_sf"/>
</dbReference>
<sequence length="213" mass="23252">MVREERERRGLSQVQLAEMAHTTQQSIDRIERDAVSRSRSAPEVAAVLGIPFPLSAGSQQAAAAQATKVVPKADLVGGVDLPIYASVRGGAVDDSLLVSPEPIDYVKRPEPLARAKNGYGLYVVGDSMEPAFRQGDLALIHPNIPPTAGDEVVVCSIDVNGDHYAVLKQLTKVTAEKWHLKQYNPPHGEPAEFTLDRKEWPVCHLVVGSYRKR</sequence>
<dbReference type="SUPFAM" id="SSF47413">
    <property type="entry name" value="lambda repressor-like DNA-binding domains"/>
    <property type="match status" value="1"/>
</dbReference>
<dbReference type="InterPro" id="IPR001387">
    <property type="entry name" value="Cro/C1-type_HTH"/>
</dbReference>
<dbReference type="InterPro" id="IPR010982">
    <property type="entry name" value="Lambda_DNA-bd_dom_sf"/>
</dbReference>
<dbReference type="PANTHER" id="PTHR40661">
    <property type="match status" value="1"/>
</dbReference>
<dbReference type="Gene3D" id="2.10.109.10">
    <property type="entry name" value="Umud Fragment, subunit A"/>
    <property type="match status" value="1"/>
</dbReference>
<proteinExistence type="predicted"/>
<keyword evidence="5" id="KW-0804">Transcription</keyword>
<dbReference type="Pfam" id="PF00717">
    <property type="entry name" value="Peptidase_S24"/>
    <property type="match status" value="1"/>
</dbReference>
<feature type="domain" description="HTH cro/C1-type" evidence="6">
    <location>
        <begin position="2"/>
        <end position="55"/>
    </location>
</feature>
<dbReference type="EMBL" id="CP023067">
    <property type="protein sequence ID" value="ASY64453.1"/>
    <property type="molecule type" value="Genomic_DNA"/>
</dbReference>
<keyword evidence="8" id="KW-1185">Reference proteome</keyword>
<dbReference type="InterPro" id="IPR039418">
    <property type="entry name" value="LexA-like"/>
</dbReference>
<evidence type="ECO:0000313" key="8">
    <source>
        <dbReference type="Proteomes" id="UP000217211"/>
    </source>
</evidence>
<protein>
    <submittedName>
        <fullName evidence="7">Repressor protein C</fullName>
    </submittedName>
</protein>
<dbReference type="SUPFAM" id="SSF51306">
    <property type="entry name" value="LexA/Signal peptidase"/>
    <property type="match status" value="1"/>
</dbReference>
<dbReference type="GO" id="GO:0003677">
    <property type="term" value="F:DNA binding"/>
    <property type="evidence" value="ECO:0007669"/>
    <property type="project" value="UniProtKB-KW"/>
</dbReference>
<dbReference type="PROSITE" id="PS50943">
    <property type="entry name" value="HTH_CROC1"/>
    <property type="match status" value="1"/>
</dbReference>
<accession>A0A249PET0</accession>
<keyword evidence="2" id="KW-0378">Hydrolase</keyword>
<keyword evidence="1" id="KW-0645">Protease</keyword>
<gene>
    <name evidence="7" type="ORF">SJ05684_c30290</name>
</gene>
<dbReference type="PANTHER" id="PTHR40661:SF3">
    <property type="entry name" value="FELS-1 PROPHAGE TRANSCRIPTIONAL REGULATOR"/>
    <property type="match status" value="1"/>
</dbReference>
<dbReference type="AlphaFoldDB" id="A0A249PET0"/>
<dbReference type="PROSITE" id="PS00501">
    <property type="entry name" value="SPASE_I_1"/>
    <property type="match status" value="1"/>
</dbReference>
<dbReference type="KEGG" id="esj:SJ05684_c30290"/>
<evidence type="ECO:0000256" key="1">
    <source>
        <dbReference type="ARBA" id="ARBA00022670"/>
    </source>
</evidence>
<keyword evidence="4" id="KW-0238">DNA-binding</keyword>
<dbReference type="GO" id="GO:0006508">
    <property type="term" value="P:proteolysis"/>
    <property type="evidence" value="ECO:0007669"/>
    <property type="project" value="UniProtKB-KW"/>
</dbReference>
<evidence type="ECO:0000313" key="7">
    <source>
        <dbReference type="EMBL" id="ASY64453.1"/>
    </source>
</evidence>
<dbReference type="STRING" id="716928.GCA_000261485_01450"/>
<dbReference type="InterPro" id="IPR015927">
    <property type="entry name" value="Peptidase_S24_S26A/B/C"/>
</dbReference>
<keyword evidence="3" id="KW-0805">Transcription regulation</keyword>
<dbReference type="Proteomes" id="UP000217211">
    <property type="component" value="Chromosome"/>
</dbReference>
<dbReference type="eggNOG" id="COG2932">
    <property type="taxonomic scope" value="Bacteria"/>
</dbReference>